<feature type="transmembrane region" description="Helical" evidence="6">
    <location>
        <begin position="156"/>
        <end position="174"/>
    </location>
</feature>
<proteinExistence type="inferred from homology"/>
<evidence type="ECO:0000256" key="4">
    <source>
        <dbReference type="ARBA" id="ARBA00022989"/>
    </source>
</evidence>
<feature type="transmembrane region" description="Helical" evidence="6">
    <location>
        <begin position="72"/>
        <end position="98"/>
    </location>
</feature>
<comment type="caution">
    <text evidence="8">The sequence shown here is derived from an EMBL/GenBank/DDBJ whole genome shotgun (WGS) entry which is preliminary data.</text>
</comment>
<reference evidence="8" key="1">
    <citation type="submission" date="2020-12" db="EMBL/GenBank/DDBJ databases">
        <title>The genome sequence of Inhella sp. 1Y17.</title>
        <authorList>
            <person name="Liu Y."/>
        </authorList>
    </citation>
    <scope>NUCLEOTIDE SEQUENCE</scope>
    <source>
        <strain evidence="8">1Y17</strain>
    </source>
</reference>
<feature type="transmembrane region" description="Helical" evidence="6">
    <location>
        <begin position="254"/>
        <end position="270"/>
    </location>
</feature>
<dbReference type="RefSeq" id="WP_198112669.1">
    <property type="nucleotide sequence ID" value="NZ_JAEDAK010000016.1"/>
</dbReference>
<feature type="transmembrane region" description="Helical" evidence="6">
    <location>
        <begin position="104"/>
        <end position="121"/>
    </location>
</feature>
<feature type="transmembrane region" description="Helical" evidence="6">
    <location>
        <begin position="219"/>
        <end position="242"/>
    </location>
</feature>
<gene>
    <name evidence="8" type="ORF">I7X39_18565</name>
</gene>
<evidence type="ECO:0000256" key="5">
    <source>
        <dbReference type="ARBA" id="ARBA00023136"/>
    </source>
</evidence>
<evidence type="ECO:0000256" key="6">
    <source>
        <dbReference type="SAM" id="Phobius"/>
    </source>
</evidence>
<dbReference type="InterPro" id="IPR000620">
    <property type="entry name" value="EamA_dom"/>
</dbReference>
<organism evidence="8 9">
    <name type="scientific">Inhella proteolytica</name>
    <dbReference type="NCBI Taxonomy" id="2795029"/>
    <lineage>
        <taxon>Bacteria</taxon>
        <taxon>Pseudomonadati</taxon>
        <taxon>Pseudomonadota</taxon>
        <taxon>Betaproteobacteria</taxon>
        <taxon>Burkholderiales</taxon>
        <taxon>Sphaerotilaceae</taxon>
        <taxon>Inhella</taxon>
    </lineage>
</organism>
<dbReference type="PANTHER" id="PTHR32322:SF2">
    <property type="entry name" value="EAMA DOMAIN-CONTAINING PROTEIN"/>
    <property type="match status" value="1"/>
</dbReference>
<dbReference type="InterPro" id="IPR050638">
    <property type="entry name" value="AA-Vitamin_Transporters"/>
</dbReference>
<feature type="transmembrane region" description="Helical" evidence="6">
    <location>
        <begin position="276"/>
        <end position="292"/>
    </location>
</feature>
<feature type="transmembrane region" description="Helical" evidence="6">
    <location>
        <begin position="128"/>
        <end position="144"/>
    </location>
</feature>
<dbReference type="AlphaFoldDB" id="A0A931NJD0"/>
<evidence type="ECO:0000259" key="7">
    <source>
        <dbReference type="Pfam" id="PF00892"/>
    </source>
</evidence>
<sequence length="295" mass="31414">MNSARAARIGLACALLGAIGFSGKAIIIKLAYRHGVDAVTLLMWRMLLALPLFLALAWWAGRDRPALNARDWRDIGLLGFTGYYLASFLDFAGLQYISASLERLILYLNPTLVLLMGVLFLGQRATRAQLLALGLSYAGILIVFGQELHFEGRSTLIGAALVLGSALSYAVYLVHSGQVLQRLGALRLTGLATSVACGLCILQFLLLRPLEAAFVPAPVFWLSLLNATACTFAPVLLVMLGIERIGAARAAQTGMVGPMSTLLMGVVLLGEPLTPTVLIGTALVLAGVAVLARRR</sequence>
<feature type="transmembrane region" description="Helical" evidence="6">
    <location>
        <begin position="41"/>
        <end position="60"/>
    </location>
</feature>
<dbReference type="PANTHER" id="PTHR32322">
    <property type="entry name" value="INNER MEMBRANE TRANSPORTER"/>
    <property type="match status" value="1"/>
</dbReference>
<feature type="domain" description="EamA" evidence="7">
    <location>
        <begin position="157"/>
        <end position="291"/>
    </location>
</feature>
<keyword evidence="9" id="KW-1185">Reference proteome</keyword>
<evidence type="ECO:0000256" key="1">
    <source>
        <dbReference type="ARBA" id="ARBA00004141"/>
    </source>
</evidence>
<evidence type="ECO:0000256" key="2">
    <source>
        <dbReference type="ARBA" id="ARBA00007362"/>
    </source>
</evidence>
<feature type="domain" description="EamA" evidence="7">
    <location>
        <begin position="9"/>
        <end position="144"/>
    </location>
</feature>
<protein>
    <submittedName>
        <fullName evidence="8">DMT family transporter</fullName>
    </submittedName>
</protein>
<feature type="transmembrane region" description="Helical" evidence="6">
    <location>
        <begin position="186"/>
        <end position="207"/>
    </location>
</feature>
<comment type="similarity">
    <text evidence="2">Belongs to the EamA transporter family.</text>
</comment>
<accession>A0A931NJD0</accession>
<name>A0A931NJD0_9BURK</name>
<keyword evidence="5 6" id="KW-0472">Membrane</keyword>
<keyword evidence="4 6" id="KW-1133">Transmembrane helix</keyword>
<evidence type="ECO:0000256" key="3">
    <source>
        <dbReference type="ARBA" id="ARBA00022692"/>
    </source>
</evidence>
<evidence type="ECO:0000313" key="9">
    <source>
        <dbReference type="Proteomes" id="UP000613266"/>
    </source>
</evidence>
<dbReference type="Pfam" id="PF00892">
    <property type="entry name" value="EamA"/>
    <property type="match status" value="2"/>
</dbReference>
<keyword evidence="3 6" id="KW-0812">Transmembrane</keyword>
<evidence type="ECO:0000313" key="8">
    <source>
        <dbReference type="EMBL" id="MBH9578899.1"/>
    </source>
</evidence>
<dbReference type="SUPFAM" id="SSF103481">
    <property type="entry name" value="Multidrug resistance efflux transporter EmrE"/>
    <property type="match status" value="2"/>
</dbReference>
<dbReference type="Gene3D" id="1.10.3730.20">
    <property type="match status" value="1"/>
</dbReference>
<dbReference type="EMBL" id="JAEDAK010000016">
    <property type="protein sequence ID" value="MBH9578899.1"/>
    <property type="molecule type" value="Genomic_DNA"/>
</dbReference>
<dbReference type="GO" id="GO:0016020">
    <property type="term" value="C:membrane"/>
    <property type="evidence" value="ECO:0007669"/>
    <property type="project" value="UniProtKB-SubCell"/>
</dbReference>
<dbReference type="Proteomes" id="UP000613266">
    <property type="component" value="Unassembled WGS sequence"/>
</dbReference>
<comment type="subcellular location">
    <subcellularLocation>
        <location evidence="1">Membrane</location>
        <topology evidence="1">Multi-pass membrane protein</topology>
    </subcellularLocation>
</comment>
<dbReference type="InterPro" id="IPR037185">
    <property type="entry name" value="EmrE-like"/>
</dbReference>